<reference evidence="12" key="1">
    <citation type="submission" date="2025-08" db="UniProtKB">
        <authorList>
            <consortium name="RefSeq"/>
        </authorList>
    </citation>
    <scope>IDENTIFICATION</scope>
    <source>
        <tissue evidence="12">Total insect</tissue>
    </source>
</reference>
<feature type="region of interest" description="Disordered" evidence="9">
    <location>
        <begin position="104"/>
        <end position="132"/>
    </location>
</feature>
<evidence type="ECO:0000256" key="5">
    <source>
        <dbReference type="ARBA" id="ARBA00022833"/>
    </source>
</evidence>
<evidence type="ECO:0000313" key="11">
    <source>
        <dbReference type="Proteomes" id="UP000515158"/>
    </source>
</evidence>
<evidence type="ECO:0000256" key="8">
    <source>
        <dbReference type="RuleBase" id="RU367011"/>
    </source>
</evidence>
<dbReference type="RefSeq" id="XP_034240013.1">
    <property type="nucleotide sequence ID" value="XM_034384122.1"/>
</dbReference>
<name>A0A6P8YJJ4_THRPL</name>
<evidence type="ECO:0000256" key="6">
    <source>
        <dbReference type="ARBA" id="ARBA00023239"/>
    </source>
</evidence>
<dbReference type="GO" id="GO:0005737">
    <property type="term" value="C:cytoplasm"/>
    <property type="evidence" value="ECO:0007669"/>
    <property type="project" value="TreeGrafter"/>
</dbReference>
<dbReference type="PROSITE" id="PS51144">
    <property type="entry name" value="ALPHA_CA_2"/>
    <property type="match status" value="1"/>
</dbReference>
<dbReference type="CTD" id="34786"/>
<keyword evidence="4 8" id="KW-0479">Metal-binding</keyword>
<evidence type="ECO:0000256" key="2">
    <source>
        <dbReference type="ARBA" id="ARBA00010718"/>
    </source>
</evidence>
<dbReference type="PANTHER" id="PTHR18952">
    <property type="entry name" value="CARBONIC ANHYDRASE"/>
    <property type="match status" value="1"/>
</dbReference>
<keyword evidence="11" id="KW-1185">Reference proteome</keyword>
<dbReference type="AlphaFoldDB" id="A0A6P8YJJ4"/>
<dbReference type="SUPFAM" id="SSF51069">
    <property type="entry name" value="Carbonic anhydrase"/>
    <property type="match status" value="1"/>
</dbReference>
<dbReference type="GO" id="GO:0008270">
    <property type="term" value="F:zinc ion binding"/>
    <property type="evidence" value="ECO:0007669"/>
    <property type="project" value="UniProtKB-UniRule"/>
</dbReference>
<dbReference type="GO" id="GO:0004089">
    <property type="term" value="F:carbonate dehydratase activity"/>
    <property type="evidence" value="ECO:0007669"/>
    <property type="project" value="UniProtKB-UniRule"/>
</dbReference>
<dbReference type="Gene3D" id="3.10.200.10">
    <property type="entry name" value="Alpha carbonic anhydrase"/>
    <property type="match status" value="1"/>
</dbReference>
<evidence type="ECO:0000259" key="10">
    <source>
        <dbReference type="PROSITE" id="PS51144"/>
    </source>
</evidence>
<proteinExistence type="inferred from homology"/>
<evidence type="ECO:0000256" key="9">
    <source>
        <dbReference type="SAM" id="MobiDB-lite"/>
    </source>
</evidence>
<dbReference type="InParanoid" id="A0A6P8YJJ4"/>
<dbReference type="InterPro" id="IPR023561">
    <property type="entry name" value="Carbonic_anhydrase_a-class"/>
</dbReference>
<dbReference type="Pfam" id="PF00194">
    <property type="entry name" value="Carb_anhydrase"/>
    <property type="match status" value="1"/>
</dbReference>
<comment type="function">
    <text evidence="8">Reversible hydration of carbon dioxide.</text>
</comment>
<dbReference type="SMART" id="SM01057">
    <property type="entry name" value="Carb_anhydrase"/>
    <property type="match status" value="1"/>
</dbReference>
<keyword evidence="5 8" id="KW-0862">Zinc</keyword>
<protein>
    <recommendedName>
        <fullName evidence="3 8">Carbonic anhydrase</fullName>
        <ecNumber evidence="3 8">4.2.1.1</ecNumber>
    </recommendedName>
</protein>
<dbReference type="Proteomes" id="UP000515158">
    <property type="component" value="Unplaced"/>
</dbReference>
<feature type="domain" description="Alpha-carbonic anhydrase" evidence="10">
    <location>
        <begin position="83"/>
        <end position="358"/>
    </location>
</feature>
<dbReference type="PROSITE" id="PS00162">
    <property type="entry name" value="ALPHA_CA_1"/>
    <property type="match status" value="1"/>
</dbReference>
<sequence length="359" mass="39064">MSLVTSREVVGLAGPVGGGPAGDGRRLRPGPAGVGGPRERPGAGDVLGDIGVFGLVDTNGNGLAGLSLDCNCNEQKSAWFEEMEWGYAESNGPATWHEKYPLAAGPRQSPVDLSSSTATQEEDSNAKPLHRRYNPQTGCVLGNTGYGWKVQIAGPTTARKDDLMFWFSELSGGPLASRYRLEQFHMHWGDCDNEGSEHTVDGQSYAGELHLVHWNCDKYNSFGEAASQPDGLAVLGVFLKVGEANKELLKVTDLMSQITHKGQHVDITGEVDPTNLLPAKSSYWTYLGSLTTPPCNESVIWIVFKEQLTVSQEQLEAMRGLRCYSEGEACPCDELKGVLLKNFRPPLPLGNRRVRECRE</sequence>
<evidence type="ECO:0000256" key="4">
    <source>
        <dbReference type="ARBA" id="ARBA00022723"/>
    </source>
</evidence>
<evidence type="ECO:0000313" key="12">
    <source>
        <dbReference type="RefSeq" id="XP_034240013.1"/>
    </source>
</evidence>
<feature type="region of interest" description="Disordered" evidence="9">
    <location>
        <begin position="11"/>
        <end position="42"/>
    </location>
</feature>
<dbReference type="KEGG" id="tpal:117644564"/>
<evidence type="ECO:0000256" key="7">
    <source>
        <dbReference type="ARBA" id="ARBA00048348"/>
    </source>
</evidence>
<comment type="cofactor">
    <cofactor evidence="1 8">
        <name>Zn(2+)</name>
        <dbReference type="ChEBI" id="CHEBI:29105"/>
    </cofactor>
</comment>
<accession>A0A6P8YJJ4</accession>
<keyword evidence="6 8" id="KW-0456">Lyase</keyword>
<comment type="similarity">
    <text evidence="2 8">Belongs to the alpha-carbonic anhydrase family.</text>
</comment>
<dbReference type="OrthoDB" id="429145at2759"/>
<evidence type="ECO:0000256" key="1">
    <source>
        <dbReference type="ARBA" id="ARBA00001947"/>
    </source>
</evidence>
<dbReference type="PANTHER" id="PTHR18952:SF141">
    <property type="entry name" value="CARBONIC ANHYDRASE"/>
    <property type="match status" value="1"/>
</dbReference>
<organism evidence="12">
    <name type="scientific">Thrips palmi</name>
    <name type="common">Melon thrips</name>
    <dbReference type="NCBI Taxonomy" id="161013"/>
    <lineage>
        <taxon>Eukaryota</taxon>
        <taxon>Metazoa</taxon>
        <taxon>Ecdysozoa</taxon>
        <taxon>Arthropoda</taxon>
        <taxon>Hexapoda</taxon>
        <taxon>Insecta</taxon>
        <taxon>Pterygota</taxon>
        <taxon>Neoptera</taxon>
        <taxon>Paraneoptera</taxon>
        <taxon>Thysanoptera</taxon>
        <taxon>Terebrantia</taxon>
        <taxon>Thripoidea</taxon>
        <taxon>Thripidae</taxon>
        <taxon>Thrips</taxon>
    </lineage>
</organism>
<comment type="catalytic activity">
    <reaction evidence="7 8">
        <text>hydrogencarbonate + H(+) = CO2 + H2O</text>
        <dbReference type="Rhea" id="RHEA:10748"/>
        <dbReference type="ChEBI" id="CHEBI:15377"/>
        <dbReference type="ChEBI" id="CHEBI:15378"/>
        <dbReference type="ChEBI" id="CHEBI:16526"/>
        <dbReference type="ChEBI" id="CHEBI:17544"/>
        <dbReference type="EC" id="4.2.1.1"/>
    </reaction>
</comment>
<dbReference type="InterPro" id="IPR001148">
    <property type="entry name" value="CA_dom"/>
</dbReference>
<evidence type="ECO:0000256" key="3">
    <source>
        <dbReference type="ARBA" id="ARBA00012925"/>
    </source>
</evidence>
<dbReference type="GeneID" id="117644564"/>
<dbReference type="InterPro" id="IPR018338">
    <property type="entry name" value="Carbonic_anhydrase_a-class_CS"/>
</dbReference>
<dbReference type="InterPro" id="IPR036398">
    <property type="entry name" value="CA_dom_sf"/>
</dbReference>
<dbReference type="FunCoup" id="A0A6P8YJJ4">
    <property type="interactions" value="49"/>
</dbReference>
<dbReference type="EC" id="4.2.1.1" evidence="3 8"/>
<gene>
    <name evidence="12" type="primary">LOC117644564</name>
</gene>